<accession>A0A6L8LTE5</accession>
<keyword evidence="1" id="KW-1133">Transmembrane helix</keyword>
<comment type="caution">
    <text evidence="2">The sequence shown here is derived from an EMBL/GenBank/DDBJ whole genome shotgun (WGS) entry which is preliminary data.</text>
</comment>
<keyword evidence="1" id="KW-0812">Transmembrane</keyword>
<reference evidence="2 3" key="1">
    <citation type="submission" date="2020-01" db="EMBL/GenBank/DDBJ databases">
        <authorList>
            <person name="Chen S."/>
        </authorList>
    </citation>
    <scope>NUCLEOTIDE SEQUENCE [LARGE SCALE GENOMIC DNA]</scope>
    <source>
        <strain evidence="2 3">GS-10</strain>
    </source>
</reference>
<evidence type="ECO:0000256" key="1">
    <source>
        <dbReference type="SAM" id="Phobius"/>
    </source>
</evidence>
<gene>
    <name evidence="2" type="ORF">GR167_14110</name>
</gene>
<name>A0A6L8LTE5_9RHOB</name>
<evidence type="ECO:0000313" key="2">
    <source>
        <dbReference type="EMBL" id="MYM56449.1"/>
    </source>
</evidence>
<dbReference type="EMBL" id="WWEN01000006">
    <property type="protein sequence ID" value="MYM56449.1"/>
    <property type="molecule type" value="Genomic_DNA"/>
</dbReference>
<sequence>MNGSDKQDILTTAQASAPRRWLGVGMTAVLGALLIYVGFVQPPASLGWQLFLIVLGAAAIALSVKMHAATALQLRLTAEALTDSEGRVIARIEDIVAVERGTFAFKPSNGFMIRLGAPQPRAWHPGIWWRLGRRVGIGGVMPGSQTKIMAELIQAQIAGRAA</sequence>
<organism evidence="2 3">
    <name type="scientific">Thalassovita mangrovi</name>
    <dbReference type="NCBI Taxonomy" id="2692236"/>
    <lineage>
        <taxon>Bacteria</taxon>
        <taxon>Pseudomonadati</taxon>
        <taxon>Pseudomonadota</taxon>
        <taxon>Alphaproteobacteria</taxon>
        <taxon>Rhodobacterales</taxon>
        <taxon>Roseobacteraceae</taxon>
        <taxon>Thalassovita</taxon>
    </lineage>
</organism>
<feature type="transmembrane region" description="Helical" evidence="1">
    <location>
        <begin position="21"/>
        <end position="40"/>
    </location>
</feature>
<protein>
    <submittedName>
        <fullName evidence="2">Uncharacterized protein</fullName>
    </submittedName>
</protein>
<proteinExistence type="predicted"/>
<dbReference type="RefSeq" id="WP_160974361.1">
    <property type="nucleotide sequence ID" value="NZ_WWEN01000006.1"/>
</dbReference>
<dbReference type="Proteomes" id="UP000479043">
    <property type="component" value="Unassembled WGS sequence"/>
</dbReference>
<keyword evidence="1" id="KW-0472">Membrane</keyword>
<feature type="transmembrane region" description="Helical" evidence="1">
    <location>
        <begin position="46"/>
        <end position="64"/>
    </location>
</feature>
<evidence type="ECO:0000313" key="3">
    <source>
        <dbReference type="Proteomes" id="UP000479043"/>
    </source>
</evidence>
<dbReference type="AlphaFoldDB" id="A0A6L8LTE5"/>
<keyword evidence="3" id="KW-1185">Reference proteome</keyword>